<feature type="compositionally biased region" description="Low complexity" evidence="1">
    <location>
        <begin position="830"/>
        <end position="844"/>
    </location>
</feature>
<dbReference type="GO" id="GO:0005096">
    <property type="term" value="F:GTPase activator activity"/>
    <property type="evidence" value="ECO:0007669"/>
    <property type="project" value="TreeGrafter"/>
</dbReference>
<sequence>MSNYKERLELFENIINHKIEYSISDFRKLCFKGIPENNHIKATSWKILLNYISLDEYSQWESQKNDKRKSYYEFVKELIIDPLWEDIINAKEEIVAVEDHPLNEAPTSKWSTYFSELNVLEQIDKDARRTLPDIGFFQFPIIYSNKIIEENKKLGNVEPFLGISISKRRSLFSRLEHKIKDDEFGARSHKMPTSASNSQTDVTNNSNNDEKEFDLHWEALERILFIYAKLNPGIGYIQGMNEILGPLYYVLANDVGIDQLHAEADSFYLFTNLMSIFRDHFIKNLDSVGARSRVVKNEMTMENIVKLRPQDEPQSKKIVGKRIIGNETGIGQSMLRLYKRIELRDREVYMHLRSKKILPAYFAFRWLSVLLSREFNLPDLIRIWDSLFSDINLDILNETQMESRKRDGRFDFLIEFCCSMVICVRRQIIKGSTSDIIKLLQNYPIQDVNTVLQLSYKLFERPLRPRVTPEQIQKRQEYLKQKRLQQQQQQIRDAKVEEVTNQIKNSISNIETKLQSLDFSKMFSQVSEKINSITSPIADIPTYSYFKNPDEQDNDSVDDTPSNSENSKVSNNNDMHTTSSTTTTTTTTKSKESDNKNKNINASPNNPSASPTRNVRNNSHQNSTNYPNKPKNTNQSQTQSQNQSQSPHTLQKKSSFSVIASTGIADLNNAYETASNRISGWFKSGSSALTNAFNTMMSVNDSDSNNGGVNHPNNRPTRPNGYNTNNNNNNNNSNPQRTGQQGNHHRHLQGNNNGTRVASKKNSSGSSMPQKKPNAIQQKLSEPQDNTPIMKSATHSQEPQGSSTSQATTTPPVNSSSSSSTGKEKEKDTAAATTTTTTTTSPSN</sequence>
<dbReference type="EMBL" id="MCOG01000017">
    <property type="protein sequence ID" value="ORY78290.1"/>
    <property type="molecule type" value="Genomic_DNA"/>
</dbReference>
<comment type="caution">
    <text evidence="3">The sequence shown here is derived from an EMBL/GenBank/DDBJ whole genome shotgun (WGS) entry which is preliminary data.</text>
</comment>
<feature type="compositionally biased region" description="Polar residues" evidence="1">
    <location>
        <begin position="191"/>
        <end position="207"/>
    </location>
</feature>
<feature type="compositionally biased region" description="Low complexity" evidence="1">
    <location>
        <begin position="632"/>
        <end position="646"/>
    </location>
</feature>
<feature type="region of interest" description="Disordered" evidence="1">
    <location>
        <begin position="699"/>
        <end position="844"/>
    </location>
</feature>
<feature type="compositionally biased region" description="Low complexity" evidence="1">
    <location>
        <begin position="562"/>
        <end position="588"/>
    </location>
</feature>
<evidence type="ECO:0000313" key="3">
    <source>
        <dbReference type="EMBL" id="ORY78290.1"/>
    </source>
</evidence>
<organism evidence="3 4">
    <name type="scientific">Neocallimastix californiae</name>
    <dbReference type="NCBI Taxonomy" id="1754190"/>
    <lineage>
        <taxon>Eukaryota</taxon>
        <taxon>Fungi</taxon>
        <taxon>Fungi incertae sedis</taxon>
        <taxon>Chytridiomycota</taxon>
        <taxon>Chytridiomycota incertae sedis</taxon>
        <taxon>Neocallimastigomycetes</taxon>
        <taxon>Neocallimastigales</taxon>
        <taxon>Neocallimastigaceae</taxon>
        <taxon>Neocallimastix</taxon>
    </lineage>
</organism>
<feature type="domain" description="Rab-GAP TBC" evidence="2">
    <location>
        <begin position="35"/>
        <end position="391"/>
    </location>
</feature>
<feature type="compositionally biased region" description="Low complexity" evidence="1">
    <location>
        <begin position="598"/>
        <end position="611"/>
    </location>
</feature>
<reference evidence="3 4" key="1">
    <citation type="submission" date="2016-08" db="EMBL/GenBank/DDBJ databases">
        <title>A Parts List for Fungal Cellulosomes Revealed by Comparative Genomics.</title>
        <authorList>
            <consortium name="DOE Joint Genome Institute"/>
            <person name="Haitjema C.H."/>
            <person name="Gilmore S.P."/>
            <person name="Henske J.K."/>
            <person name="Solomon K.V."/>
            <person name="De Groot R."/>
            <person name="Kuo A."/>
            <person name="Mondo S.J."/>
            <person name="Salamov A.A."/>
            <person name="Labutti K."/>
            <person name="Zhao Z."/>
            <person name="Chiniquy J."/>
            <person name="Barry K."/>
            <person name="Brewer H.M."/>
            <person name="Purvine S.O."/>
            <person name="Wright A.T."/>
            <person name="Boxma B."/>
            <person name="Van Alen T."/>
            <person name="Hackstein J.H."/>
            <person name="Baker S.E."/>
            <person name="Grigoriev I.V."/>
            <person name="O'Malley M.A."/>
        </authorList>
    </citation>
    <scope>NUCLEOTIDE SEQUENCE [LARGE SCALE GENOMIC DNA]</scope>
    <source>
        <strain evidence="3 4">G1</strain>
    </source>
</reference>
<feature type="compositionally biased region" description="Polar residues" evidence="1">
    <location>
        <begin position="749"/>
        <end position="814"/>
    </location>
</feature>
<dbReference type="STRING" id="1754190.A0A1Y2F321"/>
<dbReference type="GO" id="GO:0006886">
    <property type="term" value="P:intracellular protein transport"/>
    <property type="evidence" value="ECO:0007669"/>
    <property type="project" value="TreeGrafter"/>
</dbReference>
<dbReference type="SUPFAM" id="SSF47923">
    <property type="entry name" value="Ypt/Rab-GAP domain of gyp1p"/>
    <property type="match status" value="2"/>
</dbReference>
<dbReference type="OrthoDB" id="27140at2759"/>
<evidence type="ECO:0000313" key="4">
    <source>
        <dbReference type="Proteomes" id="UP000193920"/>
    </source>
</evidence>
<dbReference type="Gene3D" id="1.10.472.80">
    <property type="entry name" value="Ypt/Rab-GAP domain of gyp1p, domain 3"/>
    <property type="match status" value="1"/>
</dbReference>
<name>A0A1Y2F321_9FUNG</name>
<dbReference type="InterPro" id="IPR000195">
    <property type="entry name" value="Rab-GAP-TBC_dom"/>
</dbReference>
<keyword evidence="4" id="KW-1185">Reference proteome</keyword>
<gene>
    <name evidence="3" type="ORF">LY90DRAFT_665014</name>
</gene>
<evidence type="ECO:0000259" key="2">
    <source>
        <dbReference type="PROSITE" id="PS50086"/>
    </source>
</evidence>
<feature type="region of interest" description="Disordered" evidence="1">
    <location>
        <begin position="544"/>
        <end position="654"/>
    </location>
</feature>
<accession>A0A1Y2F321</accession>
<dbReference type="PANTHER" id="PTHR22957">
    <property type="entry name" value="TBC1 DOMAIN FAMILY MEMBER GTPASE-ACTIVATING PROTEIN"/>
    <property type="match status" value="1"/>
</dbReference>
<dbReference type="PANTHER" id="PTHR22957:SF27">
    <property type="entry name" value="TBC1 DOMAIN FAMILY MEMBER 13"/>
    <property type="match status" value="1"/>
</dbReference>
<dbReference type="SMART" id="SM00164">
    <property type="entry name" value="TBC"/>
    <property type="match status" value="1"/>
</dbReference>
<feature type="compositionally biased region" description="Polar residues" evidence="1">
    <location>
        <begin position="699"/>
        <end position="712"/>
    </location>
</feature>
<dbReference type="Gene3D" id="1.10.8.270">
    <property type="entry name" value="putative rabgap domain of human tbc1 domain family member 14 like domains"/>
    <property type="match status" value="1"/>
</dbReference>
<dbReference type="AlphaFoldDB" id="A0A1Y2F321"/>
<feature type="region of interest" description="Disordered" evidence="1">
    <location>
        <begin position="186"/>
        <end position="208"/>
    </location>
</feature>
<protein>
    <submittedName>
        <fullName evidence="3">RabGAP/TBC</fullName>
    </submittedName>
</protein>
<dbReference type="InterPro" id="IPR035969">
    <property type="entry name" value="Rab-GAP_TBC_sf"/>
</dbReference>
<proteinExistence type="predicted"/>
<dbReference type="Pfam" id="PF00566">
    <property type="entry name" value="RabGAP-TBC"/>
    <property type="match status" value="2"/>
</dbReference>
<feature type="compositionally biased region" description="Polar residues" evidence="1">
    <location>
        <begin position="612"/>
        <end position="631"/>
    </location>
</feature>
<dbReference type="Proteomes" id="UP000193920">
    <property type="component" value="Unassembled WGS sequence"/>
</dbReference>
<feature type="compositionally biased region" description="Low complexity" evidence="1">
    <location>
        <begin position="713"/>
        <end position="738"/>
    </location>
</feature>
<dbReference type="PROSITE" id="PS50086">
    <property type="entry name" value="TBC_RABGAP"/>
    <property type="match status" value="1"/>
</dbReference>
<evidence type="ECO:0000256" key="1">
    <source>
        <dbReference type="SAM" id="MobiDB-lite"/>
    </source>
</evidence>